<comment type="similarity">
    <text evidence="1">Belongs to the multi antimicrobial extrusion (MATE) (TC 2.A.66.1) family.</text>
</comment>
<dbReference type="PANTHER" id="PTHR11206">
    <property type="entry name" value="MULTIDRUG RESISTANCE PROTEIN"/>
    <property type="match status" value="1"/>
</dbReference>
<dbReference type="Proteomes" id="UP000824469">
    <property type="component" value="Unassembled WGS sequence"/>
</dbReference>
<dbReference type="AlphaFoldDB" id="A0AA38C5B7"/>
<keyword evidence="4" id="KW-1185">Reference proteome</keyword>
<dbReference type="Pfam" id="PF01554">
    <property type="entry name" value="MatE"/>
    <property type="match status" value="1"/>
</dbReference>
<feature type="non-terminal residue" evidence="3">
    <location>
        <position position="79"/>
    </location>
</feature>
<dbReference type="GO" id="GO:0042910">
    <property type="term" value="F:xenobiotic transmembrane transporter activity"/>
    <property type="evidence" value="ECO:0007669"/>
    <property type="project" value="InterPro"/>
</dbReference>
<gene>
    <name evidence="3" type="ORF">KI387_042133</name>
</gene>
<evidence type="ECO:0000313" key="4">
    <source>
        <dbReference type="Proteomes" id="UP000824469"/>
    </source>
</evidence>
<accession>A0AA38C5B7</accession>
<dbReference type="GO" id="GO:0015297">
    <property type="term" value="F:antiporter activity"/>
    <property type="evidence" value="ECO:0007669"/>
    <property type="project" value="InterPro"/>
</dbReference>
<comment type="caution">
    <text evidence="3">The sequence shown here is derived from an EMBL/GenBank/DDBJ whole genome shotgun (WGS) entry which is preliminary data.</text>
</comment>
<name>A0AA38C5B7_TAXCH</name>
<reference evidence="3 4" key="1">
    <citation type="journal article" date="2021" name="Nat. Plants">
        <title>The Taxus genome provides insights into paclitaxel biosynthesis.</title>
        <authorList>
            <person name="Xiong X."/>
            <person name="Gou J."/>
            <person name="Liao Q."/>
            <person name="Li Y."/>
            <person name="Zhou Q."/>
            <person name="Bi G."/>
            <person name="Li C."/>
            <person name="Du R."/>
            <person name="Wang X."/>
            <person name="Sun T."/>
            <person name="Guo L."/>
            <person name="Liang H."/>
            <person name="Lu P."/>
            <person name="Wu Y."/>
            <person name="Zhang Z."/>
            <person name="Ro D.K."/>
            <person name="Shang Y."/>
            <person name="Huang S."/>
            <person name="Yan J."/>
        </authorList>
    </citation>
    <scope>NUCLEOTIDE SEQUENCE [LARGE SCALE GENOMIC DNA]</scope>
    <source>
        <strain evidence="3">Ta-2019</strain>
    </source>
</reference>
<feature type="transmembrane region" description="Helical" evidence="2">
    <location>
        <begin position="17"/>
        <end position="40"/>
    </location>
</feature>
<keyword evidence="2" id="KW-0472">Membrane</keyword>
<keyword evidence="2" id="KW-0812">Transmembrane</keyword>
<feature type="non-terminal residue" evidence="3">
    <location>
        <position position="1"/>
    </location>
</feature>
<keyword evidence="2" id="KW-1133">Transmembrane helix</keyword>
<proteinExistence type="inferred from homology"/>
<dbReference type="EMBL" id="JAHRHJ020002584">
    <property type="protein sequence ID" value="KAH9292681.1"/>
    <property type="molecule type" value="Genomic_DNA"/>
</dbReference>
<sequence length="79" mass="8297">VRVGNELGAGNPKAAQISVVMVTMVSFLISLIFAIAVILLRDVMSYAFTEGKEVANVVSELAPLLAISIILNGIQPVLS</sequence>
<evidence type="ECO:0000313" key="3">
    <source>
        <dbReference type="EMBL" id="KAH9292681.1"/>
    </source>
</evidence>
<evidence type="ECO:0000256" key="1">
    <source>
        <dbReference type="ARBA" id="ARBA00010199"/>
    </source>
</evidence>
<dbReference type="InterPro" id="IPR002528">
    <property type="entry name" value="MATE_fam"/>
</dbReference>
<protein>
    <submittedName>
        <fullName evidence="3">Uncharacterized protein</fullName>
    </submittedName>
</protein>
<organism evidence="3 4">
    <name type="scientific">Taxus chinensis</name>
    <name type="common">Chinese yew</name>
    <name type="synonym">Taxus wallichiana var. chinensis</name>
    <dbReference type="NCBI Taxonomy" id="29808"/>
    <lineage>
        <taxon>Eukaryota</taxon>
        <taxon>Viridiplantae</taxon>
        <taxon>Streptophyta</taxon>
        <taxon>Embryophyta</taxon>
        <taxon>Tracheophyta</taxon>
        <taxon>Spermatophyta</taxon>
        <taxon>Pinopsida</taxon>
        <taxon>Pinidae</taxon>
        <taxon>Conifers II</taxon>
        <taxon>Cupressales</taxon>
        <taxon>Taxaceae</taxon>
        <taxon>Taxus</taxon>
    </lineage>
</organism>
<dbReference type="GO" id="GO:0016020">
    <property type="term" value="C:membrane"/>
    <property type="evidence" value="ECO:0007669"/>
    <property type="project" value="InterPro"/>
</dbReference>
<evidence type="ECO:0000256" key="2">
    <source>
        <dbReference type="SAM" id="Phobius"/>
    </source>
</evidence>